<dbReference type="GO" id="GO:0007052">
    <property type="term" value="P:mitotic spindle organization"/>
    <property type="evidence" value="ECO:0007669"/>
    <property type="project" value="TreeGrafter"/>
</dbReference>
<feature type="non-terminal residue" evidence="14">
    <location>
        <position position="1"/>
    </location>
</feature>
<keyword evidence="15" id="KW-1185">Reference proteome</keyword>
<dbReference type="InterPro" id="IPR001752">
    <property type="entry name" value="Kinesin_motor_dom"/>
</dbReference>
<dbReference type="PROSITE" id="PS50067">
    <property type="entry name" value="KINESIN_MOTOR_2"/>
    <property type="match status" value="1"/>
</dbReference>
<dbReference type="SMART" id="SM00129">
    <property type="entry name" value="KISc"/>
    <property type="match status" value="1"/>
</dbReference>
<evidence type="ECO:0000256" key="11">
    <source>
        <dbReference type="PROSITE-ProRule" id="PRU00283"/>
    </source>
</evidence>
<evidence type="ECO:0000256" key="4">
    <source>
        <dbReference type="ARBA" id="ARBA00022741"/>
    </source>
</evidence>
<comment type="similarity">
    <text evidence="11">Belongs to the TRAFAC class myosin-kinesin ATPase superfamily. Kinesin family.</text>
</comment>
<evidence type="ECO:0000256" key="2">
    <source>
        <dbReference type="ARBA" id="ARBA00004245"/>
    </source>
</evidence>
<evidence type="ECO:0000256" key="6">
    <source>
        <dbReference type="ARBA" id="ARBA00023054"/>
    </source>
</evidence>
<keyword evidence="3" id="KW-0963">Cytoplasm</keyword>
<feature type="binding site" evidence="11">
    <location>
        <begin position="84"/>
        <end position="91"/>
    </location>
    <ligand>
        <name>ATP</name>
        <dbReference type="ChEBI" id="CHEBI:30616"/>
    </ligand>
</feature>
<keyword evidence="7" id="KW-0969">Cilium</keyword>
<evidence type="ECO:0000256" key="3">
    <source>
        <dbReference type="ARBA" id="ARBA00022490"/>
    </source>
</evidence>
<dbReference type="Pfam" id="PF00225">
    <property type="entry name" value="Kinesin"/>
    <property type="match status" value="1"/>
</dbReference>
<evidence type="ECO:0000256" key="9">
    <source>
        <dbReference type="ARBA" id="ARBA00023212"/>
    </source>
</evidence>
<feature type="non-terminal residue" evidence="14">
    <location>
        <position position="552"/>
    </location>
</feature>
<dbReference type="PANTHER" id="PTHR47969:SF25">
    <property type="entry name" value="KINESIN MOTOR DOMAIN-CONTAINING PROTEIN"/>
    <property type="match status" value="1"/>
</dbReference>
<keyword evidence="10" id="KW-0966">Cell projection</keyword>
<dbReference type="InterPro" id="IPR027417">
    <property type="entry name" value="P-loop_NTPase"/>
</dbReference>
<evidence type="ECO:0000259" key="13">
    <source>
        <dbReference type="PROSITE" id="PS50067"/>
    </source>
</evidence>
<dbReference type="Gene3D" id="3.40.850.10">
    <property type="entry name" value="Kinesin motor domain"/>
    <property type="match status" value="1"/>
</dbReference>
<sequence>MEEIPVRVAVRVRPLLPKEIFRHQHVCVRIVPNTQQVIIGKDRAFTFDFVFGQKSAQDQVYATCIKPLVLSFIEGYNVTIFAYGQTGSGKTYTLGGGHVVSTADEEKGIIPRAINEIFQSISEHQNTEFTVKVSYIEVYKEELRDLLGHETSSKDIHIREDEKGNTVIVGAKECVVESAEEIIHLLEGGNGARHTGTTQMNEYSSRSHAILTITVDQKVDKLDEELNKVQDAEETFHTSSQVISSKFHFVDLSGSERVTKTGNTGERFKESVQINSGLLALGNVISALGDPKRKSQHVPYRDAKITRILKDSLGGNAKTLMIACISPSSSNFDESLNSLKYANRARNIKNKPIVNYNPEWDRIDEMELEIHALKEALQKYHGLIASQGSQVSQDLTGEHGKNRIRVLEEQLTRLQAECHRYRTSAEDAFNILLELKGLTTLPKIQERKLQEWLDAAEEFQNKNSVARVDSGGSTTGDEPNLHTVLQLKRELKKCQDALAADEKVFSQKEAELKRLQARINTVLQENKVHLAILDDEENKQKLQVTVELYTFI</sequence>
<dbReference type="GO" id="GO:0007018">
    <property type="term" value="P:microtubule-based movement"/>
    <property type="evidence" value="ECO:0007669"/>
    <property type="project" value="InterPro"/>
</dbReference>
<dbReference type="InterPro" id="IPR036961">
    <property type="entry name" value="Kinesin_motor_dom_sf"/>
</dbReference>
<reference evidence="14 15" key="1">
    <citation type="journal article" date="2021" name="Cell">
        <title>Tracing the genetic footprints of vertebrate landing in non-teleost ray-finned fishes.</title>
        <authorList>
            <person name="Bi X."/>
            <person name="Wang K."/>
            <person name="Yang L."/>
            <person name="Pan H."/>
            <person name="Jiang H."/>
            <person name="Wei Q."/>
            <person name="Fang M."/>
            <person name="Yu H."/>
            <person name="Zhu C."/>
            <person name="Cai Y."/>
            <person name="He Y."/>
            <person name="Gan X."/>
            <person name="Zeng H."/>
            <person name="Yu D."/>
            <person name="Zhu Y."/>
            <person name="Jiang H."/>
            <person name="Qiu Q."/>
            <person name="Yang H."/>
            <person name="Zhang Y.E."/>
            <person name="Wang W."/>
            <person name="Zhu M."/>
            <person name="He S."/>
            <person name="Zhang G."/>
        </authorList>
    </citation>
    <scope>NUCLEOTIDE SEQUENCE [LARGE SCALE GENOMIC DNA]</scope>
    <source>
        <strain evidence="14">Bchr_013</strain>
    </source>
</reference>
<dbReference type="GO" id="GO:0051231">
    <property type="term" value="P:spindle elongation"/>
    <property type="evidence" value="ECO:0007669"/>
    <property type="project" value="TreeGrafter"/>
</dbReference>
<name>A0A8X7XFB8_POLSE</name>
<dbReference type="PRINTS" id="PR00380">
    <property type="entry name" value="KINESINHEAVY"/>
</dbReference>
<keyword evidence="9" id="KW-0206">Cytoskeleton</keyword>
<dbReference type="GO" id="GO:0003777">
    <property type="term" value="F:microtubule motor activity"/>
    <property type="evidence" value="ECO:0007669"/>
    <property type="project" value="InterPro"/>
</dbReference>
<dbReference type="FunFam" id="3.40.850.10:FF:000025">
    <property type="entry name" value="kinesin-like protein KIF27 isoform X1"/>
    <property type="match status" value="1"/>
</dbReference>
<comment type="caution">
    <text evidence="14">The sequence shown here is derived from an EMBL/GenBank/DDBJ whole genome shotgun (WGS) entry which is preliminary data.</text>
</comment>
<feature type="coiled-coil region" evidence="12">
    <location>
        <begin position="498"/>
        <end position="525"/>
    </location>
</feature>
<evidence type="ECO:0000313" key="14">
    <source>
        <dbReference type="EMBL" id="KAG2466284.1"/>
    </source>
</evidence>
<dbReference type="EMBL" id="JAATIS010001721">
    <property type="protein sequence ID" value="KAG2466284.1"/>
    <property type="molecule type" value="Genomic_DNA"/>
</dbReference>
<evidence type="ECO:0000256" key="5">
    <source>
        <dbReference type="ARBA" id="ARBA00022840"/>
    </source>
</evidence>
<organism evidence="14 15">
    <name type="scientific">Polypterus senegalus</name>
    <name type="common">Senegal bichir</name>
    <dbReference type="NCBI Taxonomy" id="55291"/>
    <lineage>
        <taxon>Eukaryota</taxon>
        <taxon>Metazoa</taxon>
        <taxon>Chordata</taxon>
        <taxon>Craniata</taxon>
        <taxon>Vertebrata</taxon>
        <taxon>Euteleostomi</taxon>
        <taxon>Actinopterygii</taxon>
        <taxon>Polypteriformes</taxon>
        <taxon>Polypteridae</taxon>
        <taxon>Polypterus</taxon>
    </lineage>
</organism>
<accession>A0A8X7XFB8</accession>
<dbReference type="CDD" id="cd01372">
    <property type="entry name" value="KISc_KIF4"/>
    <property type="match status" value="1"/>
</dbReference>
<dbReference type="InterPro" id="IPR027640">
    <property type="entry name" value="Kinesin-like_fam"/>
</dbReference>
<keyword evidence="4 11" id="KW-0547">Nucleotide-binding</keyword>
<feature type="coiled-coil region" evidence="12">
    <location>
        <begin position="363"/>
        <end position="424"/>
    </location>
</feature>
<evidence type="ECO:0000256" key="12">
    <source>
        <dbReference type="SAM" id="Coils"/>
    </source>
</evidence>
<evidence type="ECO:0000256" key="8">
    <source>
        <dbReference type="ARBA" id="ARBA00023175"/>
    </source>
</evidence>
<dbReference type="GO" id="GO:0008017">
    <property type="term" value="F:microtubule binding"/>
    <property type="evidence" value="ECO:0007669"/>
    <property type="project" value="InterPro"/>
</dbReference>
<protein>
    <submittedName>
        <fullName evidence="14">KIF27 protein</fullName>
    </submittedName>
</protein>
<feature type="domain" description="Kinesin motor" evidence="13">
    <location>
        <begin position="5"/>
        <end position="348"/>
    </location>
</feature>
<gene>
    <name evidence="14" type="primary">Kif27_2</name>
    <name evidence="14" type="ORF">GTO96_0016371</name>
</gene>
<evidence type="ECO:0000256" key="10">
    <source>
        <dbReference type="ARBA" id="ARBA00023273"/>
    </source>
</evidence>
<proteinExistence type="inferred from homology"/>
<dbReference type="Proteomes" id="UP000886611">
    <property type="component" value="Unassembled WGS sequence"/>
</dbReference>
<evidence type="ECO:0000256" key="7">
    <source>
        <dbReference type="ARBA" id="ARBA00023069"/>
    </source>
</evidence>
<dbReference type="GO" id="GO:0005929">
    <property type="term" value="C:cilium"/>
    <property type="evidence" value="ECO:0007669"/>
    <property type="project" value="UniProtKB-SubCell"/>
</dbReference>
<evidence type="ECO:0000256" key="1">
    <source>
        <dbReference type="ARBA" id="ARBA00004138"/>
    </source>
</evidence>
<dbReference type="AlphaFoldDB" id="A0A8X7XFB8"/>
<evidence type="ECO:0000313" key="15">
    <source>
        <dbReference type="Proteomes" id="UP000886611"/>
    </source>
</evidence>
<keyword evidence="6 12" id="KW-0175">Coiled coil</keyword>
<comment type="subcellular location">
    <subcellularLocation>
        <location evidence="1">Cell projection</location>
        <location evidence="1">Cilium</location>
    </subcellularLocation>
    <subcellularLocation>
        <location evidence="2">Cytoplasm</location>
        <location evidence="2">Cytoskeleton</location>
    </subcellularLocation>
</comment>
<dbReference type="GO" id="GO:0005875">
    <property type="term" value="C:microtubule associated complex"/>
    <property type="evidence" value="ECO:0007669"/>
    <property type="project" value="TreeGrafter"/>
</dbReference>
<keyword evidence="8 11" id="KW-0505">Motor protein</keyword>
<dbReference type="GO" id="GO:0005524">
    <property type="term" value="F:ATP binding"/>
    <property type="evidence" value="ECO:0007669"/>
    <property type="project" value="UniProtKB-UniRule"/>
</dbReference>
<keyword evidence="5 11" id="KW-0067">ATP-binding</keyword>
<dbReference type="SUPFAM" id="SSF52540">
    <property type="entry name" value="P-loop containing nucleoside triphosphate hydrolases"/>
    <property type="match status" value="1"/>
</dbReference>
<dbReference type="PANTHER" id="PTHR47969">
    <property type="entry name" value="CHROMOSOME-ASSOCIATED KINESIN KIF4A-RELATED"/>
    <property type="match status" value="1"/>
</dbReference>